<keyword evidence="2" id="KW-1185">Reference proteome</keyword>
<dbReference type="EMBL" id="RCHU02000009">
    <property type="protein sequence ID" value="KAL3579900.1"/>
    <property type="molecule type" value="Genomic_DNA"/>
</dbReference>
<name>A0ACC4BMY6_POPAL</name>
<reference evidence="1 2" key="1">
    <citation type="journal article" date="2024" name="Plant Biotechnol. J.">
        <title>Genome and CRISPR/Cas9 system of a widespread forest tree (Populus alba) in the world.</title>
        <authorList>
            <person name="Liu Y.J."/>
            <person name="Jiang P.F."/>
            <person name="Han X.M."/>
            <person name="Li X.Y."/>
            <person name="Wang H.M."/>
            <person name="Wang Y.J."/>
            <person name="Wang X.X."/>
            <person name="Zeng Q.Y."/>
        </authorList>
    </citation>
    <scope>NUCLEOTIDE SEQUENCE [LARGE SCALE GENOMIC DNA]</scope>
    <source>
        <strain evidence="2">cv. PAL-ZL1</strain>
    </source>
</reference>
<proteinExistence type="predicted"/>
<comment type="caution">
    <text evidence="1">The sequence shown here is derived from an EMBL/GenBank/DDBJ whole genome shotgun (WGS) entry which is preliminary data.</text>
</comment>
<evidence type="ECO:0000313" key="2">
    <source>
        <dbReference type="Proteomes" id="UP000309997"/>
    </source>
</evidence>
<dbReference type="Proteomes" id="UP000309997">
    <property type="component" value="Unassembled WGS sequence"/>
</dbReference>
<organism evidence="1 2">
    <name type="scientific">Populus alba</name>
    <name type="common">White poplar</name>
    <dbReference type="NCBI Taxonomy" id="43335"/>
    <lineage>
        <taxon>Eukaryota</taxon>
        <taxon>Viridiplantae</taxon>
        <taxon>Streptophyta</taxon>
        <taxon>Embryophyta</taxon>
        <taxon>Tracheophyta</taxon>
        <taxon>Spermatophyta</taxon>
        <taxon>Magnoliopsida</taxon>
        <taxon>eudicotyledons</taxon>
        <taxon>Gunneridae</taxon>
        <taxon>Pentapetalae</taxon>
        <taxon>rosids</taxon>
        <taxon>fabids</taxon>
        <taxon>Malpighiales</taxon>
        <taxon>Salicaceae</taxon>
        <taxon>Saliceae</taxon>
        <taxon>Populus</taxon>
    </lineage>
</organism>
<evidence type="ECO:0000313" key="1">
    <source>
        <dbReference type="EMBL" id="KAL3579900.1"/>
    </source>
</evidence>
<accession>A0ACC4BMY6</accession>
<sequence length="72" mass="8150">MLKQAPEQQICLGLDITTGFIIVAYRQIGRIVEDPCKLHEDSLYQWRFIHVWVRPGVIDGAISISAVQVLLS</sequence>
<gene>
    <name evidence="1" type="ORF">D5086_017735</name>
</gene>
<protein>
    <submittedName>
        <fullName evidence="1">Uncharacterized protein</fullName>
    </submittedName>
</protein>